<dbReference type="OrthoDB" id="1898821at2759"/>
<accession>A0A409XTK9</accession>
<dbReference type="Proteomes" id="UP000283269">
    <property type="component" value="Unassembled WGS sequence"/>
</dbReference>
<keyword evidence="4" id="KW-0175">Coiled coil</keyword>
<keyword evidence="2" id="KW-0597">Phosphoprotein</keyword>
<keyword evidence="9" id="KW-1185">Reference proteome</keyword>
<feature type="region of interest" description="Disordered" evidence="6">
    <location>
        <begin position="39"/>
        <end position="60"/>
    </location>
</feature>
<dbReference type="SUPFAM" id="SSF48371">
    <property type="entry name" value="ARM repeat"/>
    <property type="match status" value="1"/>
</dbReference>
<evidence type="ECO:0000256" key="6">
    <source>
        <dbReference type="SAM" id="MobiDB-lite"/>
    </source>
</evidence>
<dbReference type="FunCoup" id="A0A409XTK9">
    <property type="interactions" value="668"/>
</dbReference>
<name>A0A409XTK9_PSICY</name>
<dbReference type="PANTHER" id="PTHR14978">
    <property type="entry name" value="BETA-CATENIN-LIKE PROTEIN 1 NUCLEAR ASSOCIATED PROTEIN"/>
    <property type="match status" value="1"/>
</dbReference>
<dbReference type="PANTHER" id="PTHR14978:SF0">
    <property type="entry name" value="BETA-CATENIN-LIKE PROTEIN 1"/>
    <property type="match status" value="1"/>
</dbReference>
<dbReference type="InterPro" id="IPR016024">
    <property type="entry name" value="ARM-type_fold"/>
</dbReference>
<dbReference type="AlphaFoldDB" id="A0A409XTK9"/>
<keyword evidence="3" id="KW-0677">Repeat</keyword>
<dbReference type="SMART" id="SM01156">
    <property type="entry name" value="DUF1716"/>
    <property type="match status" value="1"/>
</dbReference>
<sequence>MDIDQLFKVPKIPSGGIKRKLPDNPTPEMLKKLKIEANASSPVILPPPPGSHNGGLPSRKATLEEVQDEDSDFAPGRDADYFVEEDEEGRFFGGGLTSEQKEILNIFERAEGDDTGEEVSFELPETAQAKLRQAFRRYRTYLSLKFGSCCSPSNVLSTKTKTNALNILMILLSTFIDSEADLDSAIKALLPLSQSPILAYPELVRSGIITLLVGLLTHENMDIVIDVVELIYELTDEDAEVDYEDDSYETSQEALKTLIEGLVENSTLELLVDNLSRLNETEEADRQGLFHVLGIFENIIGFNPSLSSNLVSQTKVLAWLLDRIQSKTHDENRGYAAELISIFLQDRSDNKLAFGESNGVEIILKVLSQYRRRDPIDAEETEFMENLFDVLCSALTEDAIKKSFLEAEGPDLMLLMMKEKKESRSKSIKVLDYALSGASGVPICETFVEALGLKTLFTAFMGKTAKRQKPPVDLPASEDTGYILGIISSLLTNLPSDSASRIRVMAKFVEGNYEKIEKLLELREGARRRLQATDMELEEEKQGILGDEGEHNMSSDLEDDFYNRRLEGGLFTLQTVDYILAWLMMEDDGIRTHALRMLDRNNQAMKDILQTLKLYQEHVDDNEDAASAQTEAPISRKGILNGLISALNSAQ</sequence>
<evidence type="ECO:0000256" key="2">
    <source>
        <dbReference type="ARBA" id="ARBA00022553"/>
    </source>
</evidence>
<evidence type="ECO:0000256" key="4">
    <source>
        <dbReference type="ARBA" id="ARBA00023054"/>
    </source>
</evidence>
<dbReference type="EMBL" id="NHYD01000495">
    <property type="protein sequence ID" value="PPQ94031.1"/>
    <property type="molecule type" value="Genomic_DNA"/>
</dbReference>
<gene>
    <name evidence="8" type="ORF">CVT25_009879</name>
</gene>
<evidence type="ECO:0000256" key="5">
    <source>
        <dbReference type="ARBA" id="ARBA00023242"/>
    </source>
</evidence>
<comment type="caution">
    <text evidence="8">The sequence shown here is derived from an EMBL/GenBank/DDBJ whole genome shotgun (WGS) entry which is preliminary data.</text>
</comment>
<evidence type="ECO:0000256" key="1">
    <source>
        <dbReference type="ARBA" id="ARBA00004123"/>
    </source>
</evidence>
<dbReference type="InterPro" id="IPR013180">
    <property type="entry name" value="CTNNBL1_N"/>
</dbReference>
<feature type="domain" description="Beta-catenin-like protein 1 N-terminal" evidence="7">
    <location>
        <begin position="96"/>
        <end position="228"/>
    </location>
</feature>
<reference evidence="8 9" key="1">
    <citation type="journal article" date="2018" name="Evol. Lett.">
        <title>Horizontal gene cluster transfer increased hallucinogenic mushroom diversity.</title>
        <authorList>
            <person name="Reynolds H.T."/>
            <person name="Vijayakumar V."/>
            <person name="Gluck-Thaler E."/>
            <person name="Korotkin H.B."/>
            <person name="Matheny P.B."/>
            <person name="Slot J.C."/>
        </authorList>
    </citation>
    <scope>NUCLEOTIDE SEQUENCE [LARGE SCALE GENOMIC DNA]</scope>
    <source>
        <strain evidence="8 9">2631</strain>
    </source>
</reference>
<dbReference type="Gene3D" id="1.25.10.10">
    <property type="entry name" value="Leucine-rich Repeat Variant"/>
    <property type="match status" value="1"/>
</dbReference>
<organism evidence="8 9">
    <name type="scientific">Psilocybe cyanescens</name>
    <dbReference type="NCBI Taxonomy" id="93625"/>
    <lineage>
        <taxon>Eukaryota</taxon>
        <taxon>Fungi</taxon>
        <taxon>Dikarya</taxon>
        <taxon>Basidiomycota</taxon>
        <taxon>Agaricomycotina</taxon>
        <taxon>Agaricomycetes</taxon>
        <taxon>Agaricomycetidae</taxon>
        <taxon>Agaricales</taxon>
        <taxon>Agaricineae</taxon>
        <taxon>Strophariaceae</taxon>
        <taxon>Psilocybe</taxon>
    </lineage>
</organism>
<evidence type="ECO:0000259" key="7">
    <source>
        <dbReference type="SMART" id="SM01156"/>
    </source>
</evidence>
<evidence type="ECO:0000313" key="9">
    <source>
        <dbReference type="Proteomes" id="UP000283269"/>
    </source>
</evidence>
<dbReference type="FunFam" id="1.25.10.10:FF:001136">
    <property type="entry name" value="Beta-catenin-like protein 1"/>
    <property type="match status" value="1"/>
</dbReference>
<dbReference type="Pfam" id="PF08216">
    <property type="entry name" value="CTNNBL"/>
    <property type="match status" value="1"/>
</dbReference>
<comment type="subcellular location">
    <subcellularLocation>
        <location evidence="1">Nucleus</location>
    </subcellularLocation>
</comment>
<evidence type="ECO:0000313" key="8">
    <source>
        <dbReference type="EMBL" id="PPQ94031.1"/>
    </source>
</evidence>
<proteinExistence type="predicted"/>
<dbReference type="InterPro" id="IPR011989">
    <property type="entry name" value="ARM-like"/>
</dbReference>
<keyword evidence="5" id="KW-0539">Nucleus</keyword>
<protein>
    <recommendedName>
        <fullName evidence="7">Beta-catenin-like protein 1 N-terminal domain-containing protein</fullName>
    </recommendedName>
</protein>
<evidence type="ECO:0000256" key="3">
    <source>
        <dbReference type="ARBA" id="ARBA00022737"/>
    </source>
</evidence>
<dbReference type="InterPro" id="IPR039678">
    <property type="entry name" value="CTNNBL1"/>
</dbReference>
<dbReference type="InParanoid" id="A0A409XTK9"/>
<dbReference type="GO" id="GO:0005681">
    <property type="term" value="C:spliceosomal complex"/>
    <property type="evidence" value="ECO:0007669"/>
    <property type="project" value="TreeGrafter"/>
</dbReference>
<dbReference type="GO" id="GO:0010467">
    <property type="term" value="P:gene expression"/>
    <property type="evidence" value="ECO:0007669"/>
    <property type="project" value="UniProtKB-ARBA"/>
</dbReference>
<dbReference type="STRING" id="93625.A0A409XTK9"/>